<dbReference type="PANTHER" id="PTHR34599">
    <property type="entry name" value="PEROXIDASE-RELATED"/>
    <property type="match status" value="1"/>
</dbReference>
<dbReference type="InterPro" id="IPR000326">
    <property type="entry name" value="PAP2/HPO"/>
</dbReference>
<dbReference type="Proteomes" id="UP000468581">
    <property type="component" value="Unassembled WGS sequence"/>
</dbReference>
<dbReference type="Gene3D" id="1.10.606.20">
    <property type="match status" value="1"/>
</dbReference>
<organism evidence="2 3">
    <name type="scientific">Leptobacterium flavescens</name>
    <dbReference type="NCBI Taxonomy" id="472055"/>
    <lineage>
        <taxon>Bacteria</taxon>
        <taxon>Pseudomonadati</taxon>
        <taxon>Bacteroidota</taxon>
        <taxon>Flavobacteriia</taxon>
        <taxon>Flavobacteriales</taxon>
        <taxon>Flavobacteriaceae</taxon>
        <taxon>Leptobacterium</taxon>
    </lineage>
</organism>
<feature type="domain" description="Phosphatidic acid phosphatase type 2/haloperoxidase" evidence="1">
    <location>
        <begin position="327"/>
        <end position="446"/>
    </location>
</feature>
<name>A0A6P0US63_9FLAO</name>
<sequence length="467" mass="52664">MTKPRFMNWANNFKQMKRIYQKAGLFLGITALLLSCNKEQEPIVITADDFHSSVDKVTEVMVHDIFSPPVASRVFAYPNIAAYQIMAKQNGEYTSLDGQLDDLSPIPDPEAAENINYQLAALIAHIDMSKRLIFSEEKIEQFRDSLYKVWETKNASEFKASRDYGLKVAEHITGWMNKDNYSETRTMPKFTVDTEDPSRWQPTPPAYMDGIEPHWNKIRPFVIDSAAQFKPHQPPAFSMEKGSDFYKELKEVYDISVEITERGDDSEEIEIAQFWDCNPYVSVTRGHLMFATKKITPGAHWIGIAKIASKKTGADFDKTVYAYTKTSIAIADAFISCWDEKYRSNLVRPETLINEHIDDSWKPILQTPPFPEYTSGHSVVSGAASVALSSIFGDDFAFDDDTEIPYGLPIRSFNSFREAADEAAISRMYGGIHYRAAVEIGVKQGRDLGAFVVGNLKMKAGDNLASN</sequence>
<proteinExistence type="predicted"/>
<dbReference type="EMBL" id="JAABOO010000003">
    <property type="protein sequence ID" value="NER14639.1"/>
    <property type="molecule type" value="Genomic_DNA"/>
</dbReference>
<protein>
    <submittedName>
        <fullName evidence="2">Phosphatase PAP2 family protein</fullName>
    </submittedName>
</protein>
<dbReference type="AlphaFoldDB" id="A0A6P0US63"/>
<dbReference type="PANTHER" id="PTHR34599:SF1">
    <property type="entry name" value="PHOSPHATIDIC ACID PHOSPHATASE TYPE 2_HALOPEROXIDASE DOMAIN-CONTAINING PROTEIN"/>
    <property type="match status" value="1"/>
</dbReference>
<dbReference type="SUPFAM" id="SSF48317">
    <property type="entry name" value="Acid phosphatase/Vanadium-dependent haloperoxidase"/>
    <property type="match status" value="1"/>
</dbReference>
<gene>
    <name evidence="2" type="ORF">GWK08_14380</name>
</gene>
<dbReference type="InterPro" id="IPR052559">
    <property type="entry name" value="V-haloperoxidase"/>
</dbReference>
<comment type="caution">
    <text evidence="2">The sequence shown here is derived from an EMBL/GenBank/DDBJ whole genome shotgun (WGS) entry which is preliminary data.</text>
</comment>
<dbReference type="Pfam" id="PF01569">
    <property type="entry name" value="PAP2"/>
    <property type="match status" value="1"/>
</dbReference>
<keyword evidence="3" id="KW-1185">Reference proteome</keyword>
<evidence type="ECO:0000313" key="3">
    <source>
        <dbReference type="Proteomes" id="UP000468581"/>
    </source>
</evidence>
<evidence type="ECO:0000313" key="2">
    <source>
        <dbReference type="EMBL" id="NER14639.1"/>
    </source>
</evidence>
<reference evidence="2 3" key="1">
    <citation type="submission" date="2020-01" db="EMBL/GenBank/DDBJ databases">
        <title>Leptobacterium flavescens.</title>
        <authorList>
            <person name="Wang G."/>
        </authorList>
    </citation>
    <scope>NUCLEOTIDE SEQUENCE [LARGE SCALE GENOMIC DNA]</scope>
    <source>
        <strain evidence="2 3">KCTC 22160</strain>
    </source>
</reference>
<dbReference type="InterPro" id="IPR036938">
    <property type="entry name" value="PAP2/HPO_sf"/>
</dbReference>
<accession>A0A6P0US63</accession>
<dbReference type="CDD" id="cd03398">
    <property type="entry name" value="PAP2_haloperoxidase"/>
    <property type="match status" value="1"/>
</dbReference>
<evidence type="ECO:0000259" key="1">
    <source>
        <dbReference type="Pfam" id="PF01569"/>
    </source>
</evidence>